<name>A0A926J9T2_9RHOB</name>
<comment type="caution">
    <text evidence="2">The sequence shown here is derived from an EMBL/GenBank/DDBJ whole genome shotgun (WGS) entry which is preliminary data.</text>
</comment>
<keyword evidence="1" id="KW-0732">Signal</keyword>
<keyword evidence="3" id="KW-1185">Reference proteome</keyword>
<dbReference type="RefSeq" id="WP_187791747.1">
    <property type="nucleotide sequence ID" value="NZ_JACOQL010000001.1"/>
</dbReference>
<reference evidence="2" key="1">
    <citation type="submission" date="2020-08" db="EMBL/GenBank/DDBJ databases">
        <title>Paracoccus amoyensis sp. nov., isolated from the surface seawater at coast of Xiamen, Fujian.</title>
        <authorList>
            <person name="Lyu L."/>
        </authorList>
    </citation>
    <scope>NUCLEOTIDE SEQUENCE</scope>
    <source>
        <strain evidence="2">11-3</strain>
    </source>
</reference>
<sequence>MIRCLIALLLLCLLPALAAPAWADERPRAGLMWNRSGLPATLPMLVKTLPGKDYVAYIVDPETDQPVMAGYIQGGRLFRLLVPPGTWMVRFAYGRDWQNEDQLFGSDTGWTQMDAPLTFGAGVARRHGHIITLIEQNGKMRVADARPQTHCQIAGLDSIRHGWDGANREIASLLAGRGMGDFWGELRYNELDIKLRQIVCG</sequence>
<evidence type="ECO:0008006" key="4">
    <source>
        <dbReference type="Google" id="ProtNLM"/>
    </source>
</evidence>
<evidence type="ECO:0000313" key="3">
    <source>
        <dbReference type="Proteomes" id="UP000608594"/>
    </source>
</evidence>
<evidence type="ECO:0000313" key="2">
    <source>
        <dbReference type="EMBL" id="MBC9245336.1"/>
    </source>
</evidence>
<proteinExistence type="predicted"/>
<feature type="signal peptide" evidence="1">
    <location>
        <begin position="1"/>
        <end position="23"/>
    </location>
</feature>
<gene>
    <name evidence="2" type="ORF">H4P12_01095</name>
</gene>
<dbReference type="EMBL" id="JACOQL010000001">
    <property type="protein sequence ID" value="MBC9245336.1"/>
    <property type="molecule type" value="Genomic_DNA"/>
</dbReference>
<organism evidence="2 3">
    <name type="scientific">Paracoccus amoyensis</name>
    <dbReference type="NCBI Taxonomy" id="2760093"/>
    <lineage>
        <taxon>Bacteria</taxon>
        <taxon>Pseudomonadati</taxon>
        <taxon>Pseudomonadota</taxon>
        <taxon>Alphaproteobacteria</taxon>
        <taxon>Rhodobacterales</taxon>
        <taxon>Paracoccaceae</taxon>
        <taxon>Paracoccus</taxon>
    </lineage>
</organism>
<evidence type="ECO:0000256" key="1">
    <source>
        <dbReference type="SAM" id="SignalP"/>
    </source>
</evidence>
<accession>A0A926J9T2</accession>
<dbReference type="AlphaFoldDB" id="A0A926J9T2"/>
<protein>
    <recommendedName>
        <fullName evidence="4">DUF2846 domain-containing protein</fullName>
    </recommendedName>
</protein>
<dbReference type="Proteomes" id="UP000608594">
    <property type="component" value="Unassembled WGS sequence"/>
</dbReference>
<feature type="chain" id="PRO_5036758516" description="DUF2846 domain-containing protein" evidence="1">
    <location>
        <begin position="24"/>
        <end position="201"/>
    </location>
</feature>